<feature type="region of interest" description="Disordered" evidence="1">
    <location>
        <begin position="403"/>
        <end position="438"/>
    </location>
</feature>
<reference evidence="4" key="1">
    <citation type="submission" date="2019-04" db="EMBL/GenBank/DDBJ databases">
        <title>Sequencing of skin fungus with MAO and IRED activity.</title>
        <authorList>
            <person name="Marsaioli A.J."/>
            <person name="Bonatto J.M.C."/>
            <person name="Reis Junior O."/>
        </authorList>
    </citation>
    <scope>NUCLEOTIDE SEQUENCE</scope>
    <source>
        <strain evidence="4">28M1</strain>
    </source>
</reference>
<gene>
    <name evidence="4" type="ORF">E8E12_002652</name>
</gene>
<accession>A0A9P4WHC9</accession>
<sequence>MASVSMSAYPTSTESAFSEESTPAQGALLSAGAGITGGYTGDSLSLKIIISVLLGLSLYNAVELIILVLVTFQRYHGLYFWSLLIAGFGVLPYSLGFVIKFFQLLDPNSDPGYVAVVLLTIGWWTMVSGQSVVLWSRLHLLTNSRKVLRWTLYMIIINGGLLHSITTILTFASNANDFAPTVLERFVNGYSIMEKIQMTGFFVQECILSIIYIRETIRLLRLGESVKDDIGSFEDGTGQLRKASVRKTMYQILAINVIIIIMDVALLATEFANLYLIETTLKGVVYSIKLKLEFAVLGKLVQIVKVRTSSKSNSPMDGGATGSGERRGTGFTLEKTKSGDTSQGTSNGSTSTGHVLGNPYGNLSIAGADTRNYPDFVDPRHFNGDFTHARADMLFRNGGLNDWENSTEEERERWRKRSRVGKPRGSWIDEEMDKHNIG</sequence>
<dbReference type="OrthoDB" id="405906at2759"/>
<evidence type="ECO:0000313" key="4">
    <source>
        <dbReference type="EMBL" id="KAF3032532.1"/>
    </source>
</evidence>
<feature type="compositionally biased region" description="Polar residues" evidence="1">
    <location>
        <begin position="1"/>
        <end position="10"/>
    </location>
</feature>
<evidence type="ECO:0000256" key="2">
    <source>
        <dbReference type="SAM" id="Phobius"/>
    </source>
</evidence>
<feature type="transmembrane region" description="Helical" evidence="2">
    <location>
        <begin position="48"/>
        <end position="72"/>
    </location>
</feature>
<keyword evidence="2" id="KW-1133">Transmembrane helix</keyword>
<feature type="transmembrane region" description="Helical" evidence="2">
    <location>
        <begin position="192"/>
        <end position="213"/>
    </location>
</feature>
<evidence type="ECO:0000256" key="1">
    <source>
        <dbReference type="SAM" id="MobiDB-lite"/>
    </source>
</evidence>
<dbReference type="PANTHER" id="PTHR37013:SF3">
    <property type="entry name" value="INTEGRAL MEMBRANE PROTEIN (AFU_ORTHOLOGUE AFUA_1G05950)"/>
    <property type="match status" value="1"/>
</dbReference>
<dbReference type="PANTHER" id="PTHR37013">
    <property type="entry name" value="INTEGRAL MEMBRANE PROTEIN (AFU_ORTHOLOGUE AFUA_1G05950)-RELATED"/>
    <property type="match status" value="1"/>
</dbReference>
<feature type="transmembrane region" description="Helical" evidence="2">
    <location>
        <begin position="249"/>
        <end position="268"/>
    </location>
</feature>
<feature type="compositionally biased region" description="Basic and acidic residues" evidence="1">
    <location>
        <begin position="324"/>
        <end position="338"/>
    </location>
</feature>
<keyword evidence="2" id="KW-0812">Transmembrane</keyword>
<keyword evidence="5" id="KW-1185">Reference proteome</keyword>
<feature type="domain" description="DUF7703" evidence="3">
    <location>
        <begin position="55"/>
        <end position="308"/>
    </location>
</feature>
<organism evidence="4 5">
    <name type="scientific">Didymella heteroderae</name>
    <dbReference type="NCBI Taxonomy" id="1769908"/>
    <lineage>
        <taxon>Eukaryota</taxon>
        <taxon>Fungi</taxon>
        <taxon>Dikarya</taxon>
        <taxon>Ascomycota</taxon>
        <taxon>Pezizomycotina</taxon>
        <taxon>Dothideomycetes</taxon>
        <taxon>Pleosporomycetidae</taxon>
        <taxon>Pleosporales</taxon>
        <taxon>Pleosporineae</taxon>
        <taxon>Didymellaceae</taxon>
        <taxon>Didymella</taxon>
    </lineage>
</organism>
<feature type="compositionally biased region" description="Low complexity" evidence="1">
    <location>
        <begin position="339"/>
        <end position="353"/>
    </location>
</feature>
<protein>
    <recommendedName>
        <fullName evidence="3">DUF7703 domain-containing protein</fullName>
    </recommendedName>
</protein>
<feature type="transmembrane region" description="Helical" evidence="2">
    <location>
        <begin position="113"/>
        <end position="135"/>
    </location>
</feature>
<proteinExistence type="predicted"/>
<dbReference type="Proteomes" id="UP000758155">
    <property type="component" value="Unassembled WGS sequence"/>
</dbReference>
<comment type="caution">
    <text evidence="4">The sequence shown here is derived from an EMBL/GenBank/DDBJ whole genome shotgun (WGS) entry which is preliminary data.</text>
</comment>
<feature type="region of interest" description="Disordered" evidence="1">
    <location>
        <begin position="1"/>
        <end position="20"/>
    </location>
</feature>
<evidence type="ECO:0000313" key="5">
    <source>
        <dbReference type="Proteomes" id="UP000758155"/>
    </source>
</evidence>
<feature type="transmembrane region" description="Helical" evidence="2">
    <location>
        <begin position="147"/>
        <end position="172"/>
    </location>
</feature>
<evidence type="ECO:0000259" key="3">
    <source>
        <dbReference type="Pfam" id="PF24802"/>
    </source>
</evidence>
<feature type="region of interest" description="Disordered" evidence="1">
    <location>
        <begin position="310"/>
        <end position="356"/>
    </location>
</feature>
<keyword evidence="2" id="KW-0472">Membrane</keyword>
<dbReference type="InterPro" id="IPR056120">
    <property type="entry name" value="DUF7703"/>
</dbReference>
<name>A0A9P4WHC9_9PLEO</name>
<dbReference type="EMBL" id="SWKV01000098">
    <property type="protein sequence ID" value="KAF3032532.1"/>
    <property type="molecule type" value="Genomic_DNA"/>
</dbReference>
<feature type="compositionally biased region" description="Low complexity" evidence="1">
    <location>
        <begin position="11"/>
        <end position="20"/>
    </location>
</feature>
<dbReference type="Pfam" id="PF24802">
    <property type="entry name" value="DUF7703"/>
    <property type="match status" value="1"/>
</dbReference>
<feature type="transmembrane region" description="Helical" evidence="2">
    <location>
        <begin position="79"/>
        <end position="101"/>
    </location>
</feature>
<dbReference type="AlphaFoldDB" id="A0A9P4WHC9"/>